<feature type="transmembrane region" description="Helical" evidence="4">
    <location>
        <begin position="38"/>
        <end position="61"/>
    </location>
</feature>
<evidence type="ECO:0000259" key="5">
    <source>
        <dbReference type="PROSITE" id="PS50850"/>
    </source>
</evidence>
<gene>
    <name evidence="6" type="ORF">EV691_102366</name>
</gene>
<dbReference type="PROSITE" id="PS50850">
    <property type="entry name" value="MFS"/>
    <property type="match status" value="1"/>
</dbReference>
<feature type="transmembrane region" description="Helical" evidence="4">
    <location>
        <begin position="323"/>
        <end position="345"/>
    </location>
</feature>
<proteinExistence type="predicted"/>
<comment type="caution">
    <text evidence="6">The sequence shown here is derived from an EMBL/GenBank/DDBJ whole genome shotgun (WGS) entry which is preliminary data.</text>
</comment>
<feature type="transmembrane region" description="Helical" evidence="4">
    <location>
        <begin position="140"/>
        <end position="159"/>
    </location>
</feature>
<dbReference type="Gene3D" id="1.20.1250.20">
    <property type="entry name" value="MFS general substrate transporter like domains"/>
    <property type="match status" value="1"/>
</dbReference>
<evidence type="ECO:0000256" key="1">
    <source>
        <dbReference type="ARBA" id="ARBA00022692"/>
    </source>
</evidence>
<dbReference type="SUPFAM" id="SSF103473">
    <property type="entry name" value="MFS general substrate transporter"/>
    <property type="match status" value="1"/>
</dbReference>
<dbReference type="Pfam" id="PF07690">
    <property type="entry name" value="MFS_1"/>
    <property type="match status" value="1"/>
</dbReference>
<dbReference type="EMBL" id="SMMU01000002">
    <property type="protein sequence ID" value="TCL34380.1"/>
    <property type="molecule type" value="Genomic_DNA"/>
</dbReference>
<evidence type="ECO:0000256" key="3">
    <source>
        <dbReference type="ARBA" id="ARBA00023136"/>
    </source>
</evidence>
<dbReference type="PANTHER" id="PTHR23546">
    <property type="entry name" value="TRANSPORT PROTEIN"/>
    <property type="match status" value="1"/>
</dbReference>
<feature type="domain" description="Major facilitator superfamily (MFS) profile" evidence="5">
    <location>
        <begin position="5"/>
        <end position="401"/>
    </location>
</feature>
<evidence type="ECO:0000256" key="4">
    <source>
        <dbReference type="SAM" id="Phobius"/>
    </source>
</evidence>
<dbReference type="InterPro" id="IPR011701">
    <property type="entry name" value="MFS"/>
</dbReference>
<keyword evidence="2 4" id="KW-1133">Transmembrane helix</keyword>
<dbReference type="Proteomes" id="UP000295169">
    <property type="component" value="Unassembled WGS sequence"/>
</dbReference>
<name>A0A4R1PVV3_9GAMM</name>
<dbReference type="RefSeq" id="WP_242672557.1">
    <property type="nucleotide sequence ID" value="NZ_JBHLST010000047.1"/>
</dbReference>
<dbReference type="AlphaFoldDB" id="A0A4R1PVV3"/>
<evidence type="ECO:0000256" key="2">
    <source>
        <dbReference type="ARBA" id="ARBA00022989"/>
    </source>
</evidence>
<dbReference type="GO" id="GO:0022857">
    <property type="term" value="F:transmembrane transporter activity"/>
    <property type="evidence" value="ECO:0007669"/>
    <property type="project" value="InterPro"/>
</dbReference>
<protein>
    <submittedName>
        <fullName evidence="6">Putative MFS family arabinose efflux permease</fullName>
    </submittedName>
</protein>
<keyword evidence="1 4" id="KW-0812">Transmembrane</keyword>
<sequence length="401" mass="41993">MSRRLTASVLLGHYLSAFTALGAPLFLPRILADLGSAAPTWSIGALYVLPTLCTALAAPLWGRLADRHGCRLSLLRAHAGLAAGFLLAGFSPNLAVFILALIVQGTFGGAMAASNAYLASQLDGEGLSRALNLTQYSARLAMLSGPVLVGLLAGAGLGIEMYRYLVWLPLAAFLLVLPLPADAPRAPVRSADGKPEAGELPADLLRLLAVQFLFSFAMVVTFPYFVPYGEALGIANDALIGLLYSLPHLVYLLALPWVQRRSGPLLPAGLALLALGNLLQFLRLPAELLFALRLLAGLGMLLAFVGLHRCLAARRRAGGAGRLFGWFDASGKWAGTAAGLVAGLACQHYGIAMPFLIACLAALAALAVASPLGSVDVLAQTATEARLAQNKERGEKFGHSK</sequence>
<feature type="transmembrane region" description="Helical" evidence="4">
    <location>
        <begin position="165"/>
        <end position="183"/>
    </location>
</feature>
<feature type="transmembrane region" description="Helical" evidence="4">
    <location>
        <begin position="351"/>
        <end position="369"/>
    </location>
</feature>
<organism evidence="6 7">
    <name type="scientific">Azotobacter chroococcum</name>
    <dbReference type="NCBI Taxonomy" id="353"/>
    <lineage>
        <taxon>Bacteria</taxon>
        <taxon>Pseudomonadati</taxon>
        <taxon>Pseudomonadota</taxon>
        <taxon>Gammaproteobacteria</taxon>
        <taxon>Pseudomonadales</taxon>
        <taxon>Pseudomonadaceae</taxon>
        <taxon>Azotobacter</taxon>
    </lineage>
</organism>
<dbReference type="InterPro" id="IPR036259">
    <property type="entry name" value="MFS_trans_sf"/>
</dbReference>
<evidence type="ECO:0000313" key="7">
    <source>
        <dbReference type="Proteomes" id="UP000295169"/>
    </source>
</evidence>
<feature type="transmembrane region" description="Helical" evidence="4">
    <location>
        <begin position="204"/>
        <end position="226"/>
    </location>
</feature>
<reference evidence="6 7" key="1">
    <citation type="submission" date="2019-03" db="EMBL/GenBank/DDBJ databases">
        <title>Genomic Encyclopedia of Type Strains, Phase IV (KMG-IV): sequencing the most valuable type-strain genomes for metagenomic binning, comparative biology and taxonomic classification.</title>
        <authorList>
            <person name="Goeker M."/>
        </authorList>
    </citation>
    <scope>NUCLEOTIDE SEQUENCE [LARGE SCALE GENOMIC DNA]</scope>
    <source>
        <strain evidence="6 7">DSM 2286</strain>
    </source>
</reference>
<feature type="transmembrane region" description="Helical" evidence="4">
    <location>
        <begin position="238"/>
        <end position="258"/>
    </location>
</feature>
<feature type="transmembrane region" description="Helical" evidence="4">
    <location>
        <begin position="288"/>
        <end position="311"/>
    </location>
</feature>
<accession>A0A4R1PVV3</accession>
<dbReference type="InterPro" id="IPR020846">
    <property type="entry name" value="MFS_dom"/>
</dbReference>
<dbReference type="PANTHER" id="PTHR23546:SF1">
    <property type="entry name" value="MEMBRANE PROTEIN"/>
    <property type="match status" value="1"/>
</dbReference>
<feature type="transmembrane region" description="Helical" evidence="4">
    <location>
        <begin position="96"/>
        <end position="119"/>
    </location>
</feature>
<evidence type="ECO:0000313" key="6">
    <source>
        <dbReference type="EMBL" id="TCL34380.1"/>
    </source>
</evidence>
<keyword evidence="3 4" id="KW-0472">Membrane</keyword>